<evidence type="ECO:0000256" key="12">
    <source>
        <dbReference type="PROSITE-ProRule" id="PRU00175"/>
    </source>
</evidence>
<dbReference type="GO" id="GO:0061630">
    <property type="term" value="F:ubiquitin protein ligase activity"/>
    <property type="evidence" value="ECO:0007669"/>
    <property type="project" value="UniProtKB-EC"/>
</dbReference>
<protein>
    <recommendedName>
        <fullName evidence="3">RING-type E3 ubiquitin transferase</fullName>
        <ecNumber evidence="3">2.3.2.27</ecNumber>
    </recommendedName>
</protein>
<dbReference type="PROSITE" id="PS50053">
    <property type="entry name" value="UBIQUITIN_2"/>
    <property type="match status" value="1"/>
</dbReference>
<evidence type="ECO:0000313" key="19">
    <source>
        <dbReference type="Proteomes" id="UP001150538"/>
    </source>
</evidence>
<dbReference type="InterPro" id="IPR045134">
    <property type="entry name" value="UHRF1/2-like"/>
</dbReference>
<keyword evidence="4" id="KW-0808">Transferase</keyword>
<name>A0A9W8DRB3_9FUNG</name>
<evidence type="ECO:0000259" key="15">
    <source>
        <dbReference type="PROSITE" id="PS50053"/>
    </source>
</evidence>
<dbReference type="Proteomes" id="UP001150538">
    <property type="component" value="Unassembled WGS sequence"/>
</dbReference>
<dbReference type="PANTHER" id="PTHR14140:SF45">
    <property type="entry name" value="RING-TYPE E3 UBIQUITIN TRANSFERASE"/>
    <property type="match status" value="1"/>
</dbReference>
<dbReference type="InterPro" id="IPR011011">
    <property type="entry name" value="Znf_FYVE_PHD"/>
</dbReference>
<dbReference type="SUPFAM" id="SSF88697">
    <property type="entry name" value="PUA domain-like"/>
    <property type="match status" value="1"/>
</dbReference>
<accession>A0A9W8DRB3</accession>
<dbReference type="Gene3D" id="2.30.280.10">
    <property type="entry name" value="SRA-YDG"/>
    <property type="match status" value="1"/>
</dbReference>
<dbReference type="EMBL" id="JANBPU010000161">
    <property type="protein sequence ID" value="KAJ1915143.1"/>
    <property type="molecule type" value="Genomic_DNA"/>
</dbReference>
<feature type="domain" description="RING-type" evidence="16">
    <location>
        <begin position="550"/>
        <end position="589"/>
    </location>
</feature>
<keyword evidence="6 12" id="KW-0863">Zinc-finger</keyword>
<dbReference type="PROSITE" id="PS51015">
    <property type="entry name" value="YDG"/>
    <property type="match status" value="1"/>
</dbReference>
<dbReference type="GO" id="GO:0044027">
    <property type="term" value="P:negative regulation of gene expression via chromosomal CpG island methylation"/>
    <property type="evidence" value="ECO:0007669"/>
    <property type="project" value="TreeGrafter"/>
</dbReference>
<dbReference type="InterPro" id="IPR015947">
    <property type="entry name" value="PUA-like_sf"/>
</dbReference>
<dbReference type="EC" id="2.3.2.27" evidence="3"/>
<dbReference type="SMART" id="SM00184">
    <property type="entry name" value="RING"/>
    <property type="match status" value="2"/>
</dbReference>
<keyword evidence="5" id="KW-0479">Metal-binding</keyword>
<dbReference type="SUPFAM" id="SSF57903">
    <property type="entry name" value="FYVE/PHD zinc finger"/>
    <property type="match status" value="1"/>
</dbReference>
<evidence type="ECO:0000256" key="1">
    <source>
        <dbReference type="ARBA" id="ARBA00000900"/>
    </source>
</evidence>
<dbReference type="PANTHER" id="PTHR14140">
    <property type="entry name" value="E3 UBIQUITIN-PROTEIN LIGASE UHRF-RELATED"/>
    <property type="match status" value="1"/>
</dbReference>
<feature type="domain" description="Ubiquitin-like" evidence="15">
    <location>
        <begin position="1"/>
        <end position="73"/>
    </location>
</feature>
<evidence type="ECO:0000256" key="4">
    <source>
        <dbReference type="ARBA" id="ARBA00022679"/>
    </source>
</evidence>
<dbReference type="InterPro" id="IPR036987">
    <property type="entry name" value="SRA-YDG_sf"/>
</dbReference>
<evidence type="ECO:0000256" key="13">
    <source>
        <dbReference type="PROSITE-ProRule" id="PRU00358"/>
    </source>
</evidence>
<gene>
    <name evidence="18" type="ORF">H4219_004476</name>
</gene>
<feature type="domain" description="PHD-type" evidence="14">
    <location>
        <begin position="164"/>
        <end position="214"/>
    </location>
</feature>
<dbReference type="Gene3D" id="3.10.20.90">
    <property type="entry name" value="Phosphatidylinositol 3-kinase Catalytic Subunit, Chain A, domain 1"/>
    <property type="match status" value="1"/>
</dbReference>
<dbReference type="SMART" id="SM00249">
    <property type="entry name" value="PHD"/>
    <property type="match status" value="1"/>
</dbReference>
<dbReference type="PROSITE" id="PS50089">
    <property type="entry name" value="ZF_RING_2"/>
    <property type="match status" value="1"/>
</dbReference>
<dbReference type="InterPro" id="IPR013083">
    <property type="entry name" value="Znf_RING/FYVE/PHD"/>
</dbReference>
<dbReference type="InterPro" id="IPR019787">
    <property type="entry name" value="Znf_PHD-finger"/>
</dbReference>
<sequence>MRINVKEADKTICQLNVEHLTKIKGVRNQIDKELRNKGREFSRLLLLYAGKQLVDDHTIFDYDIKAGYTIVVMAVGAPPPMPSSPARADSPDIKVKEENFALVPEAAPVTNGADASGDAEKPSEEQEITDPVLLEIQRTNTRLEEAAINNCKKCQKDPNRSCKTCGCKVCGGKDEEDKTLVCEECNGYYHMACLNPPLTKVPEDAWFCELCYNDPNEIVQAGQKLDLSKGRKAKLPSAKQTRKWGGGMACAGTTKSCNIVPKNHIGPIPGVPVGSSWRYRIHLSESGVHRPPVAGIAGTSKSPAVSIVLAAGYPEDVDNGEEFIYTGSGGYDLSGNKRTAKEQTSDQQLTRMNLSLALTCNARVSATHGAEAKNWENSSPVRVCRSYKLVKHNPKYAPVEGVRYDGCYKLVKYWPEKGKTGFIVWRYLFRRSDDEPAPWTEEGKAIIAELGLTMYDPDAGTNGSVAETKVVGSKRGRDQNDDPSVFIEEAAKENDRPSVVIPRIYVPSDEVIEMICQDKANYRAWASVLSKKAPNLQEFLRILSEEEFMCSVCQDLVDKPVTTECGHNACLACMKKLIKHYGPNCPVCRSNISSIVQKDDSGQDIMSVNMILSAIIKTLIPTFVIDTASLPGLAGVPQMAKKSKKA</sequence>
<dbReference type="CDD" id="cd15525">
    <property type="entry name" value="PHD_UHRF1_2"/>
    <property type="match status" value="1"/>
</dbReference>
<dbReference type="Pfam" id="PF13920">
    <property type="entry name" value="zf-C3HC4_3"/>
    <property type="match status" value="1"/>
</dbReference>
<evidence type="ECO:0000256" key="10">
    <source>
        <dbReference type="ARBA" id="ARBA00023242"/>
    </source>
</evidence>
<evidence type="ECO:0000256" key="2">
    <source>
        <dbReference type="ARBA" id="ARBA00004906"/>
    </source>
</evidence>
<evidence type="ECO:0000256" key="8">
    <source>
        <dbReference type="ARBA" id="ARBA00022833"/>
    </source>
</evidence>
<dbReference type="CDD" id="cd17039">
    <property type="entry name" value="Ubl_ubiquitin_like"/>
    <property type="match status" value="1"/>
</dbReference>
<evidence type="ECO:0000259" key="16">
    <source>
        <dbReference type="PROSITE" id="PS50089"/>
    </source>
</evidence>
<dbReference type="Pfam" id="PF00628">
    <property type="entry name" value="PHD"/>
    <property type="match status" value="1"/>
</dbReference>
<comment type="catalytic activity">
    <reaction evidence="1">
        <text>S-ubiquitinyl-[E2 ubiquitin-conjugating enzyme]-L-cysteine + [acceptor protein]-L-lysine = [E2 ubiquitin-conjugating enzyme]-L-cysteine + N(6)-ubiquitinyl-[acceptor protein]-L-lysine.</text>
        <dbReference type="EC" id="2.3.2.27"/>
    </reaction>
</comment>
<dbReference type="Gene3D" id="2.30.30.1150">
    <property type="match status" value="1"/>
</dbReference>
<dbReference type="SUPFAM" id="SSF54236">
    <property type="entry name" value="Ubiquitin-like"/>
    <property type="match status" value="1"/>
</dbReference>
<dbReference type="InterPro" id="IPR003105">
    <property type="entry name" value="SRA_YDG"/>
</dbReference>
<reference evidence="18" key="1">
    <citation type="submission" date="2022-07" db="EMBL/GenBank/DDBJ databases">
        <title>Phylogenomic reconstructions and comparative analyses of Kickxellomycotina fungi.</title>
        <authorList>
            <person name="Reynolds N.K."/>
            <person name="Stajich J.E."/>
            <person name="Barry K."/>
            <person name="Grigoriev I.V."/>
            <person name="Crous P."/>
            <person name="Smith M.E."/>
        </authorList>
    </citation>
    <scope>NUCLEOTIDE SEQUENCE</scope>
    <source>
        <strain evidence="18">NBRC 100468</strain>
    </source>
</reference>
<dbReference type="SUPFAM" id="SSF57850">
    <property type="entry name" value="RING/U-box"/>
    <property type="match status" value="1"/>
</dbReference>
<organism evidence="18 19">
    <name type="scientific">Mycoemilia scoparia</name>
    <dbReference type="NCBI Taxonomy" id="417184"/>
    <lineage>
        <taxon>Eukaryota</taxon>
        <taxon>Fungi</taxon>
        <taxon>Fungi incertae sedis</taxon>
        <taxon>Zoopagomycota</taxon>
        <taxon>Kickxellomycotina</taxon>
        <taxon>Kickxellomycetes</taxon>
        <taxon>Kickxellales</taxon>
        <taxon>Kickxellaceae</taxon>
        <taxon>Mycoemilia</taxon>
    </lineage>
</organism>
<dbReference type="InterPro" id="IPR001965">
    <property type="entry name" value="Znf_PHD"/>
</dbReference>
<dbReference type="InterPro" id="IPR000626">
    <property type="entry name" value="Ubiquitin-like_dom"/>
</dbReference>
<dbReference type="Gene3D" id="3.30.40.10">
    <property type="entry name" value="Zinc/RING finger domain, C3HC4 (zinc finger)"/>
    <property type="match status" value="1"/>
</dbReference>
<dbReference type="GO" id="GO:0016567">
    <property type="term" value="P:protein ubiquitination"/>
    <property type="evidence" value="ECO:0007669"/>
    <property type="project" value="TreeGrafter"/>
</dbReference>
<dbReference type="GO" id="GO:0003677">
    <property type="term" value="F:DNA binding"/>
    <property type="evidence" value="ECO:0007669"/>
    <property type="project" value="UniProtKB-KW"/>
</dbReference>
<dbReference type="GO" id="GO:0005634">
    <property type="term" value="C:nucleus"/>
    <property type="evidence" value="ECO:0007669"/>
    <property type="project" value="UniProtKB-SubCell"/>
</dbReference>
<keyword evidence="19" id="KW-1185">Reference proteome</keyword>
<keyword evidence="9" id="KW-0238">DNA-binding</keyword>
<dbReference type="Pfam" id="PF02182">
    <property type="entry name" value="SAD_SRA"/>
    <property type="match status" value="1"/>
</dbReference>
<evidence type="ECO:0000256" key="7">
    <source>
        <dbReference type="ARBA" id="ARBA00022786"/>
    </source>
</evidence>
<dbReference type="InterPro" id="IPR029071">
    <property type="entry name" value="Ubiquitin-like_domsf"/>
</dbReference>
<evidence type="ECO:0000256" key="3">
    <source>
        <dbReference type="ARBA" id="ARBA00012483"/>
    </source>
</evidence>
<feature type="domain" description="YDG" evidence="17">
    <location>
        <begin position="266"/>
        <end position="431"/>
    </location>
</feature>
<evidence type="ECO:0000259" key="14">
    <source>
        <dbReference type="PROSITE" id="PS50016"/>
    </source>
</evidence>
<comment type="caution">
    <text evidence="18">The sequence shown here is derived from an EMBL/GenBank/DDBJ whole genome shotgun (WGS) entry which is preliminary data.</text>
</comment>
<dbReference type="AlphaFoldDB" id="A0A9W8DRB3"/>
<evidence type="ECO:0000256" key="6">
    <source>
        <dbReference type="ARBA" id="ARBA00022771"/>
    </source>
</evidence>
<comment type="subcellular location">
    <subcellularLocation>
        <location evidence="13">Nucleus</location>
    </subcellularLocation>
</comment>
<keyword evidence="7" id="KW-0833">Ubl conjugation pathway</keyword>
<keyword evidence="11" id="KW-0131">Cell cycle</keyword>
<dbReference type="PROSITE" id="PS50016">
    <property type="entry name" value="ZF_PHD_2"/>
    <property type="match status" value="1"/>
</dbReference>
<dbReference type="SMART" id="SM00466">
    <property type="entry name" value="SRA"/>
    <property type="match status" value="1"/>
</dbReference>
<comment type="pathway">
    <text evidence="2">Protein modification; protein ubiquitination.</text>
</comment>
<dbReference type="InterPro" id="IPR001841">
    <property type="entry name" value="Znf_RING"/>
</dbReference>
<evidence type="ECO:0000256" key="5">
    <source>
        <dbReference type="ARBA" id="ARBA00022723"/>
    </source>
</evidence>
<proteinExistence type="predicted"/>
<evidence type="ECO:0000256" key="9">
    <source>
        <dbReference type="ARBA" id="ARBA00023125"/>
    </source>
</evidence>
<dbReference type="SMART" id="SM00213">
    <property type="entry name" value="UBQ"/>
    <property type="match status" value="1"/>
</dbReference>
<evidence type="ECO:0000313" key="18">
    <source>
        <dbReference type="EMBL" id="KAJ1915143.1"/>
    </source>
</evidence>
<evidence type="ECO:0000256" key="11">
    <source>
        <dbReference type="ARBA" id="ARBA00023306"/>
    </source>
</evidence>
<keyword evidence="8" id="KW-0862">Zinc</keyword>
<dbReference type="GO" id="GO:0008270">
    <property type="term" value="F:zinc ion binding"/>
    <property type="evidence" value="ECO:0007669"/>
    <property type="project" value="UniProtKB-KW"/>
</dbReference>
<keyword evidence="10 13" id="KW-0539">Nucleus</keyword>
<dbReference type="Pfam" id="PF00240">
    <property type="entry name" value="ubiquitin"/>
    <property type="match status" value="1"/>
</dbReference>
<evidence type="ECO:0000259" key="17">
    <source>
        <dbReference type="PROSITE" id="PS51015"/>
    </source>
</evidence>
<dbReference type="OrthoDB" id="2270193at2759"/>